<proteinExistence type="predicted"/>
<reference evidence="2" key="1">
    <citation type="submission" date="2016-10" db="EMBL/GenBank/DDBJ databases">
        <authorList>
            <person name="Varghese N."/>
            <person name="Submissions S."/>
        </authorList>
    </citation>
    <scope>NUCLEOTIDE SEQUENCE [LARGE SCALE GENOMIC DNA]</scope>
    <source>
        <strain evidence="2">DSM 45004</strain>
    </source>
</reference>
<name>A0A1I1WD99_9ACTN</name>
<evidence type="ECO:0000313" key="1">
    <source>
        <dbReference type="EMBL" id="SFD93185.1"/>
    </source>
</evidence>
<protein>
    <submittedName>
        <fullName evidence="1">Uncharacterized protein</fullName>
    </submittedName>
</protein>
<sequence>MTALVDGRMVCVDEFYPLEPALPRSERPGAQAKTGFATDSLIRTWIHYPTKVA</sequence>
<evidence type="ECO:0000313" key="2">
    <source>
        <dbReference type="Proteomes" id="UP000198716"/>
    </source>
</evidence>
<organism evidence="1 2">
    <name type="scientific">Actinopolyspora alba</name>
    <dbReference type="NCBI Taxonomy" id="673379"/>
    <lineage>
        <taxon>Bacteria</taxon>
        <taxon>Bacillati</taxon>
        <taxon>Actinomycetota</taxon>
        <taxon>Actinomycetes</taxon>
        <taxon>Actinopolysporales</taxon>
        <taxon>Actinopolysporaceae</taxon>
        <taxon>Actinopolyspora</taxon>
        <taxon>Actinopolyspora alba group</taxon>
    </lineage>
</organism>
<dbReference type="EMBL" id="FOMZ01000005">
    <property type="protein sequence ID" value="SFD93185.1"/>
    <property type="molecule type" value="Genomic_DNA"/>
</dbReference>
<dbReference type="Proteomes" id="UP000198716">
    <property type="component" value="Unassembled WGS sequence"/>
</dbReference>
<gene>
    <name evidence="1" type="ORF">SAMN04487819_105179</name>
</gene>
<keyword evidence="2" id="KW-1185">Reference proteome</keyword>
<dbReference type="AlphaFoldDB" id="A0A1I1WD99"/>
<accession>A0A1I1WD99</accession>